<dbReference type="Proteomes" id="UP000014978">
    <property type="component" value="Unassembled WGS sequence"/>
</dbReference>
<name>S7W4Z9_SPRLO</name>
<dbReference type="HOGENOM" id="CLU_2005399_0_0_1"/>
<proteinExistence type="predicted"/>
<protein>
    <submittedName>
        <fullName evidence="1">Uncharacterized protein</fullName>
    </submittedName>
</protein>
<sequence length="124" mass="14550">MLEIKNKNNETLAICKIKIHQDYVTLRLQHSEFLKIIDQHIKYGILYFEVFIPKSIGYTGKSLLFNKIENPSDYYLTGKNTDSFCSIKILPASNFIKRILKNLSKFVMMLEIKNKNNETLLFVK</sequence>
<keyword evidence="2" id="KW-1185">Reference proteome</keyword>
<accession>S7W4Z9</accession>
<comment type="caution">
    <text evidence="1">The sequence shown here is derived from an EMBL/GenBank/DDBJ whole genome shotgun (WGS) entry which is preliminary data.</text>
</comment>
<dbReference type="VEuPathDB" id="MicrosporidiaDB:SLOPH_2527"/>
<evidence type="ECO:0000313" key="2">
    <source>
        <dbReference type="Proteomes" id="UP000014978"/>
    </source>
</evidence>
<dbReference type="InParanoid" id="S7W4Z9"/>
<dbReference type="EMBL" id="ATCN01001214">
    <property type="protein sequence ID" value="EPR77845.1"/>
    <property type="molecule type" value="Genomic_DNA"/>
</dbReference>
<reference evidence="2" key="1">
    <citation type="journal article" date="2013" name="PLoS Genet.">
        <title>The genome of Spraguea lophii and the basis of host-microsporidian interactions.</title>
        <authorList>
            <person name="Campbell S.E."/>
            <person name="Williams T.A."/>
            <person name="Yousuf A."/>
            <person name="Soanes D.M."/>
            <person name="Paszkiewicz K.H."/>
            <person name="Williams B.A.P."/>
        </authorList>
    </citation>
    <scope>NUCLEOTIDE SEQUENCE [LARGE SCALE GENOMIC DNA]</scope>
    <source>
        <strain evidence="2">42_110</strain>
    </source>
</reference>
<evidence type="ECO:0000313" key="1">
    <source>
        <dbReference type="EMBL" id="EPR77845.1"/>
    </source>
</evidence>
<organism evidence="1 2">
    <name type="scientific">Spraguea lophii (strain 42_110)</name>
    <name type="common">Microsporidian parasite</name>
    <dbReference type="NCBI Taxonomy" id="1358809"/>
    <lineage>
        <taxon>Eukaryota</taxon>
        <taxon>Fungi</taxon>
        <taxon>Fungi incertae sedis</taxon>
        <taxon>Microsporidia</taxon>
        <taxon>Spragueidae</taxon>
        <taxon>Spraguea</taxon>
    </lineage>
</organism>
<dbReference type="AlphaFoldDB" id="S7W4Z9"/>
<gene>
    <name evidence="1" type="ORF">SLOPH_2527</name>
</gene>